<keyword evidence="6" id="KW-0408">Iron</keyword>
<reference evidence="14" key="1">
    <citation type="submission" date="2022-04" db="EMBL/GenBank/DDBJ databases">
        <title>Mucilaginibacter sp. RS28 isolated from freshwater.</title>
        <authorList>
            <person name="Ko S.-R."/>
        </authorList>
    </citation>
    <scope>NUCLEOTIDE SEQUENCE</scope>
    <source>
        <strain evidence="14">RS28</strain>
    </source>
</reference>
<dbReference type="InterPro" id="IPR036942">
    <property type="entry name" value="Beta-barrel_TonB_sf"/>
</dbReference>
<proteinExistence type="inferred from homology"/>
<keyword evidence="7 11" id="KW-0798">TonB box</keyword>
<comment type="caution">
    <text evidence="14">The sequence shown here is derived from an EMBL/GenBank/DDBJ whole genome shotgun (WGS) entry which is preliminary data.</text>
</comment>
<comment type="subcellular location">
    <subcellularLocation>
        <location evidence="1 10">Cell outer membrane</location>
        <topology evidence="1 10">Multi-pass membrane protein</topology>
    </subcellularLocation>
</comment>
<protein>
    <submittedName>
        <fullName evidence="14">SusC/RagA family TonB-linked outer membrane protein</fullName>
    </submittedName>
</protein>
<keyword evidence="8 10" id="KW-0472">Membrane</keyword>
<evidence type="ECO:0000313" key="14">
    <source>
        <dbReference type="EMBL" id="MCJ8208864.1"/>
    </source>
</evidence>
<dbReference type="SUPFAM" id="SSF49464">
    <property type="entry name" value="Carboxypeptidase regulatory domain-like"/>
    <property type="match status" value="1"/>
</dbReference>
<dbReference type="Gene3D" id="2.60.40.1120">
    <property type="entry name" value="Carboxypeptidase-like, regulatory domain"/>
    <property type="match status" value="1"/>
</dbReference>
<name>A0A9X1X557_9SPHI</name>
<sequence>MKISVCVVAMLTFSISLFAFTKTSGQTITSTTVNLKIQNETLKEALRKIQDQSGFNIFYSSATVDVKKRVSVNNQGASVANTLDQVLKNTGLSYRQEGKSIIIYPTGNPTDKDIQIRRVSGMVVDEEGQPLPGVTILLKSSRMASTATDVNGHFGIDISNDNEILVFSLIGHKTQEVTAKSIIAGIKIVMHPISASLNEVQVIGYGTTTRALNTGSVSSITAKDIANQPVSNPLSAMQGKLPGVQITQNNGLPGAGFRVQIRGVGSINSGTLPLYVIDGVPFTLFNASVPPTDGLNAFGISAANGGETSPLGMINPDDIERIDVLKDADATAIYGSKGANGVVLITTKKGTGGQTRYNLNFYQGTSKVAHFIDELNTADYLAMRRAAFAAAGVTPTTTNAPDLLVWDQNAYTNWQKKFIGGTANTTNADFSINGGNTQNTFLFSTNYRHEGTVFPGSLGANTFSNRLNAGHKSQDNRFGINLNVNYAYQQNNLIGTDLSTLYNLPPNMPLNNADGSLYWNNSITNPLAYLLRPSKNTTTNLLSNMDVHYDLLPGLTLKANMGYSLTGLKQTLETPLTSLNPSTINPSSPSNNTRYADNTTSNYIIEPQIRYQHKIAKGDLTALVGSTFQRTLTDGISLRGTGFSTDALLGSFYNAASVINYGSSNSDYKYTALFGRLNYTWENKYLIDGTFRRDGSSRFGANNRFGNFWAVGAGWVFTEESFMKDIPALSFGKIRGSYGLTGNDQISNYQYDAYYSTSGTANSYQGQAILYPSNVPNPNLHWETNKKLDIAIELGFLKDRIYVKADYFRNRSSDQLLPVSLPTQAGMSSYTDNFPAVVQNYGYEFELNTTNVKLKDFRWSTAFNLTIQRNAIISIQNPSKLFYTYIIGQPVNGIMLYHFTGIDPATGIPTYQDMNGDGSISYANDRAPAPLGHPYYGGITNSFTYKTLTLDVSFLFNHRMGYINNTSSYPFGSTMSNQNISALQRWKAPGDISMYPGATTIGSNPYYLYNSSDANWGDASFIKLKTVSLNYALPQPLVRKIGFRNASVFARGENLYTWAKQKYTYDPETTVSGAAPGVGTGQFIAMPQLRTIVLGLNCTF</sequence>
<evidence type="ECO:0000256" key="10">
    <source>
        <dbReference type="PROSITE-ProRule" id="PRU01360"/>
    </source>
</evidence>
<keyword evidence="3 10" id="KW-1134">Transmembrane beta strand</keyword>
<dbReference type="InterPro" id="IPR023996">
    <property type="entry name" value="TonB-dep_OMP_SusC/RagA"/>
</dbReference>
<dbReference type="Pfam" id="PF00593">
    <property type="entry name" value="TonB_dep_Rec_b-barrel"/>
    <property type="match status" value="1"/>
</dbReference>
<keyword evidence="2 10" id="KW-0813">Transport</keyword>
<dbReference type="InterPro" id="IPR011662">
    <property type="entry name" value="Secretin/TonB_short_N"/>
</dbReference>
<dbReference type="Pfam" id="PF07715">
    <property type="entry name" value="Plug"/>
    <property type="match status" value="1"/>
</dbReference>
<dbReference type="Gene3D" id="2.40.170.20">
    <property type="entry name" value="TonB-dependent receptor, beta-barrel domain"/>
    <property type="match status" value="1"/>
</dbReference>
<keyword evidence="4" id="KW-0410">Iron transport</keyword>
<dbReference type="PROSITE" id="PS52016">
    <property type="entry name" value="TONB_DEPENDENT_REC_3"/>
    <property type="match status" value="1"/>
</dbReference>
<dbReference type="InterPro" id="IPR000531">
    <property type="entry name" value="Beta-barrel_TonB"/>
</dbReference>
<feature type="domain" description="Secretin/TonB short N-terminal" evidence="13">
    <location>
        <begin position="55"/>
        <end position="106"/>
    </location>
</feature>
<keyword evidence="15" id="KW-1185">Reference proteome</keyword>
<evidence type="ECO:0000256" key="8">
    <source>
        <dbReference type="ARBA" id="ARBA00023136"/>
    </source>
</evidence>
<evidence type="ECO:0000256" key="3">
    <source>
        <dbReference type="ARBA" id="ARBA00022452"/>
    </source>
</evidence>
<accession>A0A9X1X557</accession>
<dbReference type="EMBL" id="JALJEJ010000002">
    <property type="protein sequence ID" value="MCJ8208864.1"/>
    <property type="molecule type" value="Genomic_DNA"/>
</dbReference>
<dbReference type="SUPFAM" id="SSF56935">
    <property type="entry name" value="Porins"/>
    <property type="match status" value="1"/>
</dbReference>
<feature type="chain" id="PRO_5040978140" evidence="12">
    <location>
        <begin position="20"/>
        <end position="1100"/>
    </location>
</feature>
<dbReference type="Gene3D" id="3.55.50.30">
    <property type="match status" value="1"/>
</dbReference>
<evidence type="ECO:0000259" key="13">
    <source>
        <dbReference type="SMART" id="SM00965"/>
    </source>
</evidence>
<dbReference type="InterPro" id="IPR023997">
    <property type="entry name" value="TonB-dep_OMP_SusC/RagA_CS"/>
</dbReference>
<dbReference type="RefSeq" id="WP_245128700.1">
    <property type="nucleotide sequence ID" value="NZ_JALJEJ010000002.1"/>
</dbReference>
<dbReference type="InterPro" id="IPR039426">
    <property type="entry name" value="TonB-dep_rcpt-like"/>
</dbReference>
<evidence type="ECO:0000256" key="7">
    <source>
        <dbReference type="ARBA" id="ARBA00023077"/>
    </source>
</evidence>
<evidence type="ECO:0000256" key="4">
    <source>
        <dbReference type="ARBA" id="ARBA00022496"/>
    </source>
</evidence>
<organism evidence="14 15">
    <name type="scientific">Mucilaginibacter straminoryzae</name>
    <dbReference type="NCBI Taxonomy" id="2932774"/>
    <lineage>
        <taxon>Bacteria</taxon>
        <taxon>Pseudomonadati</taxon>
        <taxon>Bacteroidota</taxon>
        <taxon>Sphingobacteriia</taxon>
        <taxon>Sphingobacteriales</taxon>
        <taxon>Sphingobacteriaceae</taxon>
        <taxon>Mucilaginibacter</taxon>
    </lineage>
</organism>
<dbReference type="GO" id="GO:0006826">
    <property type="term" value="P:iron ion transport"/>
    <property type="evidence" value="ECO:0007669"/>
    <property type="project" value="UniProtKB-KW"/>
</dbReference>
<evidence type="ECO:0000313" key="15">
    <source>
        <dbReference type="Proteomes" id="UP001139450"/>
    </source>
</evidence>
<dbReference type="AlphaFoldDB" id="A0A9X1X557"/>
<dbReference type="Proteomes" id="UP001139450">
    <property type="component" value="Unassembled WGS sequence"/>
</dbReference>
<gene>
    <name evidence="14" type="ORF">MUY27_04035</name>
</gene>
<dbReference type="InterPro" id="IPR037066">
    <property type="entry name" value="Plug_dom_sf"/>
</dbReference>
<evidence type="ECO:0000256" key="5">
    <source>
        <dbReference type="ARBA" id="ARBA00022692"/>
    </source>
</evidence>
<keyword evidence="12" id="KW-0732">Signal</keyword>
<dbReference type="SMART" id="SM00965">
    <property type="entry name" value="STN"/>
    <property type="match status" value="1"/>
</dbReference>
<comment type="similarity">
    <text evidence="10 11">Belongs to the TonB-dependent receptor family.</text>
</comment>
<dbReference type="Pfam" id="PF07660">
    <property type="entry name" value="STN"/>
    <property type="match status" value="1"/>
</dbReference>
<dbReference type="Gene3D" id="2.170.130.10">
    <property type="entry name" value="TonB-dependent receptor, plug domain"/>
    <property type="match status" value="1"/>
</dbReference>
<evidence type="ECO:0000256" key="2">
    <source>
        <dbReference type="ARBA" id="ARBA00022448"/>
    </source>
</evidence>
<dbReference type="InterPro" id="IPR008969">
    <property type="entry name" value="CarboxyPept-like_regulatory"/>
</dbReference>
<evidence type="ECO:0000256" key="12">
    <source>
        <dbReference type="SAM" id="SignalP"/>
    </source>
</evidence>
<feature type="signal peptide" evidence="12">
    <location>
        <begin position="1"/>
        <end position="19"/>
    </location>
</feature>
<dbReference type="InterPro" id="IPR012910">
    <property type="entry name" value="Plug_dom"/>
</dbReference>
<evidence type="ECO:0000256" key="1">
    <source>
        <dbReference type="ARBA" id="ARBA00004571"/>
    </source>
</evidence>
<keyword evidence="4" id="KW-0406">Ion transport</keyword>
<dbReference type="Pfam" id="PF13715">
    <property type="entry name" value="CarbopepD_reg_2"/>
    <property type="match status" value="1"/>
</dbReference>
<dbReference type="NCBIfam" id="TIGR04057">
    <property type="entry name" value="SusC_RagA_signa"/>
    <property type="match status" value="1"/>
</dbReference>
<keyword evidence="9 10" id="KW-0998">Cell outer membrane</keyword>
<dbReference type="GO" id="GO:0009279">
    <property type="term" value="C:cell outer membrane"/>
    <property type="evidence" value="ECO:0007669"/>
    <property type="project" value="UniProtKB-SubCell"/>
</dbReference>
<keyword evidence="5 10" id="KW-0812">Transmembrane</keyword>
<evidence type="ECO:0000256" key="9">
    <source>
        <dbReference type="ARBA" id="ARBA00023237"/>
    </source>
</evidence>
<dbReference type="NCBIfam" id="TIGR04056">
    <property type="entry name" value="OMP_RagA_SusC"/>
    <property type="match status" value="1"/>
</dbReference>
<evidence type="ECO:0000256" key="6">
    <source>
        <dbReference type="ARBA" id="ARBA00023004"/>
    </source>
</evidence>
<evidence type="ECO:0000256" key="11">
    <source>
        <dbReference type="RuleBase" id="RU003357"/>
    </source>
</evidence>